<proteinExistence type="predicted"/>
<feature type="transmembrane region" description="Helical" evidence="2">
    <location>
        <begin position="80"/>
        <end position="101"/>
    </location>
</feature>
<feature type="transmembrane region" description="Helical" evidence="2">
    <location>
        <begin position="183"/>
        <end position="205"/>
    </location>
</feature>
<keyword evidence="4" id="KW-1185">Reference proteome</keyword>
<evidence type="ECO:0000256" key="2">
    <source>
        <dbReference type="SAM" id="Phobius"/>
    </source>
</evidence>
<sequence>MEEQKLSDDLGSSQSVHPPSRWPCLNRTRRWPSLLLTALSIVMTVSLLVSGFLLLGWSFMDCSHYEDKILCQTQKQRYRAYSISFLALSAVMVVSSLQAIYTGNLVQICSWIAATVFIVVFSLYRLFLSSVHSHVDTVILLAISATTVVLSIICVIFSRSDFHRENASGMSLTKRAIITSSNFAVSIIMYGAILCIFPTLILLLFTTPGKAATSIKVIHSVAIAVQVTWGVVGFLGTKFRKPVMIILSLVVGCVVFAHLVASIPLIAKGFVTNTTPYVQLYFSLSCGLILVLAGCSLQIILLVLMKKDSSKTYSGFAAYAETDINTEDNTEETALLTEPV</sequence>
<keyword evidence="2" id="KW-0472">Membrane</keyword>
<reference evidence="3 4" key="1">
    <citation type="journal article" date="2022" name="bioRxiv">
        <title>Genomics of Preaxostyla Flagellates Illuminates Evolutionary Transitions and the Path Towards Mitochondrial Loss.</title>
        <authorList>
            <person name="Novak L.V.F."/>
            <person name="Treitli S.C."/>
            <person name="Pyrih J."/>
            <person name="Halakuc P."/>
            <person name="Pipaliya S.V."/>
            <person name="Vacek V."/>
            <person name="Brzon O."/>
            <person name="Soukal P."/>
            <person name="Eme L."/>
            <person name="Dacks J.B."/>
            <person name="Karnkowska A."/>
            <person name="Elias M."/>
            <person name="Hampl V."/>
        </authorList>
    </citation>
    <scope>NUCLEOTIDE SEQUENCE [LARGE SCALE GENOMIC DNA]</scope>
    <source>
        <strain evidence="3">NAU3</strain>
        <tissue evidence="3">Gut</tissue>
    </source>
</reference>
<feature type="transmembrane region" description="Helical" evidence="2">
    <location>
        <begin position="34"/>
        <end position="60"/>
    </location>
</feature>
<dbReference type="Proteomes" id="UP001281761">
    <property type="component" value="Unassembled WGS sequence"/>
</dbReference>
<keyword evidence="2" id="KW-1133">Transmembrane helix</keyword>
<evidence type="ECO:0000256" key="1">
    <source>
        <dbReference type="SAM" id="MobiDB-lite"/>
    </source>
</evidence>
<feature type="transmembrane region" description="Helical" evidence="2">
    <location>
        <begin position="243"/>
        <end position="267"/>
    </location>
</feature>
<evidence type="ECO:0000313" key="4">
    <source>
        <dbReference type="Proteomes" id="UP001281761"/>
    </source>
</evidence>
<feature type="transmembrane region" description="Helical" evidence="2">
    <location>
        <begin position="108"/>
        <end position="127"/>
    </location>
</feature>
<feature type="transmembrane region" description="Helical" evidence="2">
    <location>
        <begin position="279"/>
        <end position="304"/>
    </location>
</feature>
<protein>
    <submittedName>
        <fullName evidence="3">Uncharacterized protein</fullName>
    </submittedName>
</protein>
<organism evidence="3 4">
    <name type="scientific">Blattamonas nauphoetae</name>
    <dbReference type="NCBI Taxonomy" id="2049346"/>
    <lineage>
        <taxon>Eukaryota</taxon>
        <taxon>Metamonada</taxon>
        <taxon>Preaxostyla</taxon>
        <taxon>Oxymonadida</taxon>
        <taxon>Blattamonas</taxon>
    </lineage>
</organism>
<dbReference type="EMBL" id="JARBJD010000080">
    <property type="protein sequence ID" value="KAK2954270.1"/>
    <property type="molecule type" value="Genomic_DNA"/>
</dbReference>
<comment type="caution">
    <text evidence="3">The sequence shown here is derived from an EMBL/GenBank/DDBJ whole genome shotgun (WGS) entry which is preliminary data.</text>
</comment>
<name>A0ABQ9XS50_9EUKA</name>
<evidence type="ECO:0000313" key="3">
    <source>
        <dbReference type="EMBL" id="KAK2954270.1"/>
    </source>
</evidence>
<feature type="region of interest" description="Disordered" evidence="1">
    <location>
        <begin position="1"/>
        <end position="21"/>
    </location>
</feature>
<accession>A0ABQ9XS50</accession>
<keyword evidence="2" id="KW-0812">Transmembrane</keyword>
<feature type="transmembrane region" description="Helical" evidence="2">
    <location>
        <begin position="139"/>
        <end position="162"/>
    </location>
</feature>
<feature type="transmembrane region" description="Helical" evidence="2">
    <location>
        <begin position="217"/>
        <end position="236"/>
    </location>
</feature>
<gene>
    <name evidence="3" type="ORF">BLNAU_10769</name>
</gene>